<dbReference type="AlphaFoldDB" id="A0A8J3ZLF4"/>
<reference evidence="1" key="1">
    <citation type="submission" date="2021-01" db="EMBL/GenBank/DDBJ databases">
        <title>Whole genome shotgun sequence of Virgisporangium aurantiacum NBRC 16421.</title>
        <authorList>
            <person name="Komaki H."/>
            <person name="Tamura T."/>
        </authorList>
    </citation>
    <scope>NUCLEOTIDE SEQUENCE</scope>
    <source>
        <strain evidence="1">NBRC 16421</strain>
    </source>
</reference>
<protein>
    <submittedName>
        <fullName evidence="1">Uncharacterized protein</fullName>
    </submittedName>
</protein>
<evidence type="ECO:0000313" key="1">
    <source>
        <dbReference type="EMBL" id="GIJ64953.1"/>
    </source>
</evidence>
<dbReference type="Proteomes" id="UP000612585">
    <property type="component" value="Unassembled WGS sequence"/>
</dbReference>
<organism evidence="1 2">
    <name type="scientific">Virgisporangium aurantiacum</name>
    <dbReference type="NCBI Taxonomy" id="175570"/>
    <lineage>
        <taxon>Bacteria</taxon>
        <taxon>Bacillati</taxon>
        <taxon>Actinomycetota</taxon>
        <taxon>Actinomycetes</taxon>
        <taxon>Micromonosporales</taxon>
        <taxon>Micromonosporaceae</taxon>
        <taxon>Virgisporangium</taxon>
    </lineage>
</organism>
<keyword evidence="2" id="KW-1185">Reference proteome</keyword>
<sequence length="115" mass="12441">MVTIKANQPTLHSLLKALPWAEVPVGDRRRDHGHGRKETRTVKALTDLTPGGLGFPHACRRSPNSVLSLILWSAWRPNVLCAARNGGVCREWGMVRPGICSANVCRPAGTGAQPN</sequence>
<dbReference type="EMBL" id="BOPG01000142">
    <property type="protein sequence ID" value="GIJ64953.1"/>
    <property type="molecule type" value="Genomic_DNA"/>
</dbReference>
<name>A0A8J3ZLF4_9ACTN</name>
<gene>
    <name evidence="1" type="ORF">Vau01_124690</name>
</gene>
<accession>A0A8J3ZLF4</accession>
<evidence type="ECO:0000313" key="2">
    <source>
        <dbReference type="Proteomes" id="UP000612585"/>
    </source>
</evidence>
<proteinExistence type="predicted"/>
<comment type="caution">
    <text evidence="1">The sequence shown here is derived from an EMBL/GenBank/DDBJ whole genome shotgun (WGS) entry which is preliminary data.</text>
</comment>